<feature type="region of interest" description="Disordered" evidence="1">
    <location>
        <begin position="450"/>
        <end position="471"/>
    </location>
</feature>
<feature type="transmembrane region" description="Helical" evidence="2">
    <location>
        <begin position="269"/>
        <end position="292"/>
    </location>
</feature>
<keyword evidence="2" id="KW-0472">Membrane</keyword>
<dbReference type="GeneID" id="17326414"/>
<evidence type="ECO:0000256" key="2">
    <source>
        <dbReference type="SAM" id="Phobius"/>
    </source>
</evidence>
<evidence type="ECO:0000313" key="4">
    <source>
        <dbReference type="Proteomes" id="UP000012073"/>
    </source>
</evidence>
<reference evidence="4" key="1">
    <citation type="journal article" date="2013" name="Proc. Natl. Acad. Sci. U.S.A.">
        <title>Genome structure and metabolic features in the red seaweed Chondrus crispus shed light on evolution of the Archaeplastida.</title>
        <authorList>
            <person name="Collen J."/>
            <person name="Porcel B."/>
            <person name="Carre W."/>
            <person name="Ball S.G."/>
            <person name="Chaparro C."/>
            <person name="Tonon T."/>
            <person name="Barbeyron T."/>
            <person name="Michel G."/>
            <person name="Noel B."/>
            <person name="Valentin K."/>
            <person name="Elias M."/>
            <person name="Artiguenave F."/>
            <person name="Arun A."/>
            <person name="Aury J.M."/>
            <person name="Barbosa-Neto J.F."/>
            <person name="Bothwell J.H."/>
            <person name="Bouget F.Y."/>
            <person name="Brillet L."/>
            <person name="Cabello-Hurtado F."/>
            <person name="Capella-Gutierrez S."/>
            <person name="Charrier B."/>
            <person name="Cladiere L."/>
            <person name="Cock J.M."/>
            <person name="Coelho S.M."/>
            <person name="Colleoni C."/>
            <person name="Czjzek M."/>
            <person name="Da Silva C."/>
            <person name="Delage L."/>
            <person name="Denoeud F."/>
            <person name="Deschamps P."/>
            <person name="Dittami S.M."/>
            <person name="Gabaldon T."/>
            <person name="Gachon C.M."/>
            <person name="Groisillier A."/>
            <person name="Herve C."/>
            <person name="Jabbari K."/>
            <person name="Katinka M."/>
            <person name="Kloareg B."/>
            <person name="Kowalczyk N."/>
            <person name="Labadie K."/>
            <person name="Leblanc C."/>
            <person name="Lopez P.J."/>
            <person name="McLachlan D.H."/>
            <person name="Meslet-Cladiere L."/>
            <person name="Moustafa A."/>
            <person name="Nehr Z."/>
            <person name="Nyvall Collen P."/>
            <person name="Panaud O."/>
            <person name="Partensky F."/>
            <person name="Poulain J."/>
            <person name="Rensing S.A."/>
            <person name="Rousvoal S."/>
            <person name="Samson G."/>
            <person name="Symeonidi A."/>
            <person name="Weissenbach J."/>
            <person name="Zambounis A."/>
            <person name="Wincker P."/>
            <person name="Boyen C."/>
        </authorList>
    </citation>
    <scope>NUCLEOTIDE SEQUENCE [LARGE SCALE GENOMIC DNA]</scope>
    <source>
        <strain evidence="4">cv. Stackhouse</strain>
    </source>
</reference>
<dbReference type="RefSeq" id="XP_005718705.1">
    <property type="nucleotide sequence ID" value="XM_005718648.1"/>
</dbReference>
<dbReference type="EMBL" id="HG001967">
    <property type="protein sequence ID" value="CDF38800.1"/>
    <property type="molecule type" value="Genomic_DNA"/>
</dbReference>
<keyword evidence="2" id="KW-1133">Transmembrane helix</keyword>
<evidence type="ECO:0000313" key="3">
    <source>
        <dbReference type="EMBL" id="CDF38800.1"/>
    </source>
</evidence>
<proteinExistence type="predicted"/>
<accession>R7QN34</accession>
<name>R7QN34_CHOCR</name>
<dbReference type="KEGG" id="ccp:CHC_T00006228001"/>
<dbReference type="Gramene" id="CDF38800">
    <property type="protein sequence ID" value="CDF38800"/>
    <property type="gene ID" value="CHC_T00006228001"/>
</dbReference>
<protein>
    <submittedName>
        <fullName evidence="3">Uncharacterized protein</fullName>
    </submittedName>
</protein>
<evidence type="ECO:0000256" key="1">
    <source>
        <dbReference type="SAM" id="MobiDB-lite"/>
    </source>
</evidence>
<gene>
    <name evidence="3" type="ORF">CHC_T00006228001</name>
</gene>
<dbReference type="AlphaFoldDB" id="R7QN34"/>
<feature type="transmembrane region" description="Helical" evidence="2">
    <location>
        <begin position="304"/>
        <end position="324"/>
    </location>
</feature>
<keyword evidence="2" id="KW-0812">Transmembrane</keyword>
<dbReference type="Proteomes" id="UP000012073">
    <property type="component" value="Unassembled WGS sequence"/>
</dbReference>
<sequence length="471" mass="50997">MDADLFTQSADLADSVSDICVTAEDVKEALVELGATVTDGRLVDLVCGKSSGQLASMHLSGGIKYLVSKGFISHSAGGTAVSTILAGGQARAQELTSERCSRTVNVSGVIELLRQLETNDQTVFHWASKSLYEGSASVLIELTECGGPEVDERSREHLMSVRDEVRNAEEFGYEMSIGDVATATIMLVLKKNGRDRLRRAVFDIAGRYNGAEASPYYRQTLGHTLTKNRHYYGVIRAATRDKIDTPLPAKVTSTKNVEWKGEDLYEFRYGNLSVILALAVGLVLTGVVASMVNWQSDEGNRADSISAVLAAVAVLMGLVPYLVSEVSSRRSDKRMMLRGYRLVEGSTLQGDMRIHAISAAIRAGKGQHFTSQWCCLIPEHTGGRYTLDTPLTLQEWIDVGAEVVTGNTPELFIKLAGVTYALGRGSGAAMHGYVVAGRIEGVEKARVSSEGRSVSVGYTPPGRYTERRKDT</sequence>
<keyword evidence="4" id="KW-1185">Reference proteome</keyword>
<organism evidence="3 4">
    <name type="scientific">Chondrus crispus</name>
    <name type="common">Carrageen Irish moss</name>
    <name type="synonym">Polymorpha crispa</name>
    <dbReference type="NCBI Taxonomy" id="2769"/>
    <lineage>
        <taxon>Eukaryota</taxon>
        <taxon>Rhodophyta</taxon>
        <taxon>Florideophyceae</taxon>
        <taxon>Rhodymeniophycidae</taxon>
        <taxon>Gigartinales</taxon>
        <taxon>Gigartinaceae</taxon>
        <taxon>Chondrus</taxon>
    </lineage>
</organism>